<evidence type="ECO:0000313" key="4">
    <source>
        <dbReference type="Proteomes" id="UP000410492"/>
    </source>
</evidence>
<dbReference type="Proteomes" id="UP000410492">
    <property type="component" value="Unassembled WGS sequence"/>
</dbReference>
<proteinExistence type="predicted"/>
<keyword evidence="1" id="KW-0812">Transmembrane</keyword>
<feature type="transmembrane region" description="Helical" evidence="1">
    <location>
        <begin position="12"/>
        <end position="30"/>
    </location>
</feature>
<keyword evidence="1" id="KW-1133">Transmembrane helix</keyword>
<keyword evidence="1" id="KW-0472">Membrane</keyword>
<protein>
    <submittedName>
        <fullName evidence="2">Uncharacterized protein</fullName>
    </submittedName>
</protein>
<keyword evidence="4" id="KW-1185">Reference proteome</keyword>
<organism evidence="2 4">
    <name type="scientific">Callosobruchus maculatus</name>
    <name type="common">Southern cowpea weevil</name>
    <name type="synonym">Pulse bruchid</name>
    <dbReference type="NCBI Taxonomy" id="64391"/>
    <lineage>
        <taxon>Eukaryota</taxon>
        <taxon>Metazoa</taxon>
        <taxon>Ecdysozoa</taxon>
        <taxon>Arthropoda</taxon>
        <taxon>Hexapoda</taxon>
        <taxon>Insecta</taxon>
        <taxon>Pterygota</taxon>
        <taxon>Neoptera</taxon>
        <taxon>Endopterygota</taxon>
        <taxon>Coleoptera</taxon>
        <taxon>Polyphaga</taxon>
        <taxon>Cucujiformia</taxon>
        <taxon>Chrysomeloidea</taxon>
        <taxon>Chrysomelidae</taxon>
        <taxon>Bruchinae</taxon>
        <taxon>Bruchini</taxon>
        <taxon>Callosobruchus</taxon>
    </lineage>
</organism>
<reference evidence="2 4" key="1">
    <citation type="submission" date="2019-01" db="EMBL/GenBank/DDBJ databases">
        <authorList>
            <person name="Sayadi A."/>
        </authorList>
    </citation>
    <scope>NUCLEOTIDE SEQUENCE [LARGE SCALE GENOMIC DNA]</scope>
</reference>
<accession>A0A653BNN5</accession>
<evidence type="ECO:0000313" key="3">
    <source>
        <dbReference type="EMBL" id="VEN55223.1"/>
    </source>
</evidence>
<dbReference type="OrthoDB" id="10015795at2759"/>
<name>A0A653BNN5_CALMS</name>
<evidence type="ECO:0000313" key="2">
    <source>
        <dbReference type="EMBL" id="VEN37172.1"/>
    </source>
</evidence>
<dbReference type="EMBL" id="CAACVG010010190">
    <property type="protein sequence ID" value="VEN55223.1"/>
    <property type="molecule type" value="Genomic_DNA"/>
</dbReference>
<gene>
    <name evidence="3" type="ORF">CALMAC_LOCUS14459</name>
    <name evidence="2" type="ORF">CALMAC_LOCUS2519</name>
</gene>
<feature type="non-terminal residue" evidence="2">
    <location>
        <position position="40"/>
    </location>
</feature>
<dbReference type="AlphaFoldDB" id="A0A653BNN5"/>
<dbReference type="EMBL" id="CAACVG010003083">
    <property type="protein sequence ID" value="VEN37172.1"/>
    <property type="molecule type" value="Genomic_DNA"/>
</dbReference>
<evidence type="ECO:0000256" key="1">
    <source>
        <dbReference type="SAM" id="Phobius"/>
    </source>
</evidence>
<sequence>MRPPEKITARTVVKFNIICIYVFIYIIYIMNINKMMFKNV</sequence>